<evidence type="ECO:0000313" key="3">
    <source>
        <dbReference type="EMBL" id="MEC0240763.1"/>
    </source>
</evidence>
<keyword evidence="1" id="KW-0472">Membrane</keyword>
<feature type="signal peptide" evidence="2">
    <location>
        <begin position="1"/>
        <end position="22"/>
    </location>
</feature>
<dbReference type="EMBL" id="JARLKZ010000008">
    <property type="protein sequence ID" value="MEC0240763.1"/>
    <property type="molecule type" value="Genomic_DNA"/>
</dbReference>
<proteinExistence type="predicted"/>
<sequence>MIKRIVMTGLIANVSLIPQAFASGTAVSGAKQAAHGTWYWLVYSAAILLFGFAIYIMSGARMKRRVNMLRVALQTELDKVNSLLSEKYSSDLTEPRAGHLQESRIQQLNELKSRLLADLKELNRSNISVFNLVALSSIAKRFTAEKRTIRAQLQMQNG</sequence>
<comment type="caution">
    <text evidence="3">The sequence shown here is derived from an EMBL/GenBank/DDBJ whole genome shotgun (WGS) entry which is preliminary data.</text>
</comment>
<name>A0ABU6GMV1_9BACL</name>
<feature type="chain" id="PRO_5046119297" evidence="2">
    <location>
        <begin position="23"/>
        <end position="158"/>
    </location>
</feature>
<keyword evidence="1" id="KW-0812">Transmembrane</keyword>
<protein>
    <submittedName>
        <fullName evidence="3">Uncharacterized protein</fullName>
    </submittedName>
</protein>
<dbReference type="Proteomes" id="UP001344632">
    <property type="component" value="Unassembled WGS sequence"/>
</dbReference>
<feature type="transmembrane region" description="Helical" evidence="1">
    <location>
        <begin position="38"/>
        <end position="60"/>
    </location>
</feature>
<keyword evidence="2" id="KW-0732">Signal</keyword>
<keyword evidence="4" id="KW-1185">Reference proteome</keyword>
<organism evidence="3 4">
    <name type="scientific">Paenibacillus dokdonensis</name>
    <dbReference type="NCBI Taxonomy" id="2567944"/>
    <lineage>
        <taxon>Bacteria</taxon>
        <taxon>Bacillati</taxon>
        <taxon>Bacillota</taxon>
        <taxon>Bacilli</taxon>
        <taxon>Bacillales</taxon>
        <taxon>Paenibacillaceae</taxon>
        <taxon>Paenibacillus</taxon>
    </lineage>
</organism>
<gene>
    <name evidence="3" type="ORF">P4H66_12980</name>
</gene>
<evidence type="ECO:0000256" key="2">
    <source>
        <dbReference type="SAM" id="SignalP"/>
    </source>
</evidence>
<evidence type="ECO:0000256" key="1">
    <source>
        <dbReference type="SAM" id="Phobius"/>
    </source>
</evidence>
<dbReference type="RefSeq" id="WP_326088527.1">
    <property type="nucleotide sequence ID" value="NZ_JARLKZ010000008.1"/>
</dbReference>
<reference evidence="3 4" key="1">
    <citation type="submission" date="2023-03" db="EMBL/GenBank/DDBJ databases">
        <title>Bacillus Genome Sequencing.</title>
        <authorList>
            <person name="Dunlap C."/>
        </authorList>
    </citation>
    <scope>NUCLEOTIDE SEQUENCE [LARGE SCALE GENOMIC DNA]</scope>
    <source>
        <strain evidence="3 4">BD-525</strain>
    </source>
</reference>
<keyword evidence="1" id="KW-1133">Transmembrane helix</keyword>
<evidence type="ECO:0000313" key="4">
    <source>
        <dbReference type="Proteomes" id="UP001344632"/>
    </source>
</evidence>
<accession>A0ABU6GMV1</accession>